<sequence length="121" mass="13306">MTASAPRTVDDRPRALVPRASGTLVVALACALLPACGPSLYTFQILPASSAVHQAEQSGAPEHAPYEYWTAHEYLEKAAEEANEGNYQDAIRFAERAREMGELAQQETSRRMRASREEASR</sequence>
<dbReference type="EMBL" id="CP011125">
    <property type="protein sequence ID" value="AKF05288.1"/>
    <property type="molecule type" value="Genomic_DNA"/>
</dbReference>
<evidence type="ECO:0000313" key="4">
    <source>
        <dbReference type="Proteomes" id="UP000034883"/>
    </source>
</evidence>
<dbReference type="PROSITE" id="PS51257">
    <property type="entry name" value="PROKAR_LIPOPROTEIN"/>
    <property type="match status" value="1"/>
</dbReference>
<evidence type="ECO:0000256" key="1">
    <source>
        <dbReference type="SAM" id="MobiDB-lite"/>
    </source>
</evidence>
<dbReference type="OrthoDB" id="5517228at2"/>
<keyword evidence="4" id="KW-1185">Reference proteome</keyword>
<feature type="compositionally biased region" description="Basic and acidic residues" evidence="1">
    <location>
        <begin position="108"/>
        <end position="121"/>
    </location>
</feature>
<dbReference type="Proteomes" id="UP000034883">
    <property type="component" value="Chromosome"/>
</dbReference>
<evidence type="ECO:0000259" key="2">
    <source>
        <dbReference type="Pfam" id="PF14346"/>
    </source>
</evidence>
<gene>
    <name evidence="3" type="ORF">DB32_002437</name>
</gene>
<reference evidence="3 4" key="1">
    <citation type="submission" date="2015-03" db="EMBL/GenBank/DDBJ databases">
        <title>Genome assembly of Sandaracinus amylolyticus DSM 53668.</title>
        <authorList>
            <person name="Sharma G."/>
            <person name="Subramanian S."/>
        </authorList>
    </citation>
    <scope>NUCLEOTIDE SEQUENCE [LARGE SCALE GENOMIC DNA]</scope>
    <source>
        <strain evidence="3 4">DSM 53668</strain>
    </source>
</reference>
<dbReference type="STRING" id="927083.DB32_002437"/>
<dbReference type="RefSeq" id="WP_053232543.1">
    <property type="nucleotide sequence ID" value="NZ_CP011125.1"/>
</dbReference>
<dbReference type="Pfam" id="PF14346">
    <property type="entry name" value="DUF4398"/>
    <property type="match status" value="1"/>
</dbReference>
<dbReference type="Gene3D" id="1.20.1270.390">
    <property type="match status" value="1"/>
</dbReference>
<organism evidence="3 4">
    <name type="scientific">Sandaracinus amylolyticus</name>
    <dbReference type="NCBI Taxonomy" id="927083"/>
    <lineage>
        <taxon>Bacteria</taxon>
        <taxon>Pseudomonadati</taxon>
        <taxon>Myxococcota</taxon>
        <taxon>Polyangia</taxon>
        <taxon>Polyangiales</taxon>
        <taxon>Sandaracinaceae</taxon>
        <taxon>Sandaracinus</taxon>
    </lineage>
</organism>
<dbReference type="InterPro" id="IPR025511">
    <property type="entry name" value="DUF4398"/>
</dbReference>
<dbReference type="AlphaFoldDB" id="A0A0F6YH01"/>
<evidence type="ECO:0000313" key="3">
    <source>
        <dbReference type="EMBL" id="AKF05288.1"/>
    </source>
</evidence>
<name>A0A0F6YH01_9BACT</name>
<accession>A0A0F6YH01</accession>
<feature type="region of interest" description="Disordered" evidence="1">
    <location>
        <begin position="102"/>
        <end position="121"/>
    </location>
</feature>
<dbReference type="KEGG" id="samy:DB32_002437"/>
<feature type="domain" description="DUF4398" evidence="2">
    <location>
        <begin position="47"/>
        <end position="118"/>
    </location>
</feature>
<protein>
    <recommendedName>
        <fullName evidence="2">DUF4398 domain-containing protein</fullName>
    </recommendedName>
</protein>
<proteinExistence type="predicted"/>